<dbReference type="OrthoDB" id="6470580at2"/>
<evidence type="ECO:0000256" key="1">
    <source>
        <dbReference type="SAM" id="MobiDB-lite"/>
    </source>
</evidence>
<reference evidence="2 3" key="1">
    <citation type="submission" date="2014-10" db="EMBL/GenBank/DDBJ databases">
        <title>Genome sequence of Erwinia typographi M043b.</title>
        <authorList>
            <person name="Chan K.-G."/>
            <person name="Tan W.-S."/>
        </authorList>
    </citation>
    <scope>NUCLEOTIDE SEQUENCE [LARGE SCALE GENOMIC DNA]</scope>
    <source>
        <strain evidence="2 3">M043b</strain>
    </source>
</reference>
<name>A0A0A4A078_9GAMM</name>
<dbReference type="AlphaFoldDB" id="A0A0A4A078"/>
<dbReference type="eggNOG" id="ENOG5033DNY">
    <property type="taxonomic scope" value="Bacteria"/>
</dbReference>
<organism evidence="2 3">
    <name type="scientific">Erwinia typographi</name>
    <dbReference type="NCBI Taxonomy" id="371042"/>
    <lineage>
        <taxon>Bacteria</taxon>
        <taxon>Pseudomonadati</taxon>
        <taxon>Pseudomonadota</taxon>
        <taxon>Gammaproteobacteria</taxon>
        <taxon>Enterobacterales</taxon>
        <taxon>Erwiniaceae</taxon>
        <taxon>Erwinia</taxon>
    </lineage>
</organism>
<dbReference type="EMBL" id="JRUQ01000048">
    <property type="protein sequence ID" value="KGT91273.1"/>
    <property type="molecule type" value="Genomic_DNA"/>
</dbReference>
<evidence type="ECO:0000313" key="3">
    <source>
        <dbReference type="Proteomes" id="UP000030351"/>
    </source>
</evidence>
<dbReference type="Proteomes" id="UP000030351">
    <property type="component" value="Unassembled WGS sequence"/>
</dbReference>
<accession>A0A0A4A078</accession>
<protein>
    <submittedName>
        <fullName evidence="2">Uncharacterized protein</fullName>
    </submittedName>
</protein>
<gene>
    <name evidence="2" type="ORF">NG99_17060</name>
</gene>
<dbReference type="STRING" id="371042.NG99_17060"/>
<keyword evidence="3" id="KW-1185">Reference proteome</keyword>
<proteinExistence type="predicted"/>
<sequence>MQVDLNDPLVKASVSIDDGRDWKDWLVWDAKKNYRRSMGIYEPEPARPQVAQVKIEPKKKNRKPGRRAVQQPPEGM</sequence>
<evidence type="ECO:0000313" key="2">
    <source>
        <dbReference type="EMBL" id="KGT91273.1"/>
    </source>
</evidence>
<feature type="compositionally biased region" description="Basic residues" evidence="1">
    <location>
        <begin position="57"/>
        <end position="66"/>
    </location>
</feature>
<feature type="region of interest" description="Disordered" evidence="1">
    <location>
        <begin position="43"/>
        <end position="76"/>
    </location>
</feature>
<comment type="caution">
    <text evidence="2">The sequence shown here is derived from an EMBL/GenBank/DDBJ whole genome shotgun (WGS) entry which is preliminary data.</text>
</comment>
<dbReference type="RefSeq" id="WP_034895532.1">
    <property type="nucleotide sequence ID" value="NZ_JRUQ01000048.1"/>
</dbReference>